<feature type="transmembrane region" description="Helical" evidence="1">
    <location>
        <begin position="438"/>
        <end position="459"/>
    </location>
</feature>
<feature type="transmembrane region" description="Helical" evidence="1">
    <location>
        <begin position="331"/>
        <end position="349"/>
    </location>
</feature>
<name>A0A2L1TW32_9BACL</name>
<sequence length="554" mass="64563">MMNRIVKRIISLIKHNSLSSIRKMKDDWNLETVGRRTWYSIGIALLLVYLCLLTLVVMLGTRFIELPLNTWSQFILIAIFLEQLLWTMDFFKKNKKIFLLDTRKFIHQLEEVRFLQLFSAFVLKSVIKSICVWYLFVFPVFIILFAIQQTTVHPLFIFLIGFIYFTFTCLFAMLFSYIPYIMNHVWRQLAHSKIISSVLFVISLTVPLLMGYGVYYVLSDGNMVQNIKYFLASPLFKQIFTYTPYVWIANHEHDMLTGFLSFTVGIFVIMILFYIWSATLKRLDLIPYTGISDVTRAPKIRLNDQSKIFRAIFQKDILFLLRIHGFFARNFGNMLYALMVFLGFGIPFIQNQFSTYPEIAIVSFSVLIAHFTYLLVGDALKMVLSVDGELKNQHLFQPNIKNAWQMVMPKISIYNLIVLLFSVFMSVLLAFLFKCSVPLIICLFVMFATSGFLYGLVYISSTALYPKKNWEHDYEIGESGKAQTFTHLYSGFIFIVSLQITGVTAYMMYTKSEIQTTVLNTASAGFILFTLLNYVIMFFYLKKINLFERIANHD</sequence>
<dbReference type="STRING" id="147375.BXP28_19950"/>
<feature type="transmembrane region" description="Helical" evidence="1">
    <location>
        <begin position="488"/>
        <end position="509"/>
    </location>
</feature>
<feature type="transmembrane region" description="Helical" evidence="1">
    <location>
        <begin position="255"/>
        <end position="276"/>
    </location>
</feature>
<feature type="transmembrane region" description="Helical" evidence="1">
    <location>
        <begin position="155"/>
        <end position="182"/>
    </location>
</feature>
<keyword evidence="1" id="KW-1133">Transmembrane helix</keyword>
<feature type="transmembrane region" description="Helical" evidence="1">
    <location>
        <begin position="411"/>
        <end position="432"/>
    </location>
</feature>
<dbReference type="AlphaFoldDB" id="A0A2L1TW32"/>
<evidence type="ECO:0000313" key="3">
    <source>
        <dbReference type="Proteomes" id="UP000239833"/>
    </source>
</evidence>
<evidence type="ECO:0000256" key="1">
    <source>
        <dbReference type="SAM" id="Phobius"/>
    </source>
</evidence>
<dbReference type="EMBL" id="CP019655">
    <property type="protein sequence ID" value="AVF24872.1"/>
    <property type="molecule type" value="Genomic_DNA"/>
</dbReference>
<reference evidence="3" key="1">
    <citation type="submission" date="2017-02" db="EMBL/GenBank/DDBJ databases">
        <title>Delineation of Paenibacillus larvae strains originating from foulbrood outbreaks.</title>
        <authorList>
            <person name="Beims H."/>
            <person name="Bunk B."/>
            <person name="Sproeer C."/>
            <person name="Mohr K.I."/>
            <person name="Pradella S."/>
            <person name="Guenther G."/>
            <person name="Rohde M."/>
            <person name="von der Ohe W."/>
            <person name="Steinert M."/>
        </authorList>
    </citation>
    <scope>NUCLEOTIDE SEQUENCE [LARGE SCALE GENOMIC DNA]</scope>
    <source>
        <strain evidence="3">Eric_III</strain>
    </source>
</reference>
<organism evidence="2 3">
    <name type="scientific">Paenibacillus larvae subsp. larvae</name>
    <dbReference type="NCBI Taxonomy" id="147375"/>
    <lineage>
        <taxon>Bacteria</taxon>
        <taxon>Bacillati</taxon>
        <taxon>Bacillota</taxon>
        <taxon>Bacilli</taxon>
        <taxon>Bacillales</taxon>
        <taxon>Paenibacillaceae</taxon>
        <taxon>Paenibacillus</taxon>
    </lineage>
</organism>
<feature type="transmembrane region" description="Helical" evidence="1">
    <location>
        <begin position="38"/>
        <end position="59"/>
    </location>
</feature>
<evidence type="ECO:0000313" key="2">
    <source>
        <dbReference type="EMBL" id="AVF24872.1"/>
    </source>
</evidence>
<accession>A0A2L1TW32</accession>
<protein>
    <submittedName>
        <fullName evidence="2">Uncharacterized protein</fullName>
    </submittedName>
</protein>
<dbReference type="Proteomes" id="UP000239833">
    <property type="component" value="Chromosome"/>
</dbReference>
<feature type="transmembrane region" description="Helical" evidence="1">
    <location>
        <begin position="521"/>
        <end position="541"/>
    </location>
</feature>
<gene>
    <name evidence="2" type="ORF">ERICIII_00655</name>
</gene>
<proteinExistence type="predicted"/>
<feature type="transmembrane region" description="Helical" evidence="1">
    <location>
        <begin position="194"/>
        <end position="218"/>
    </location>
</feature>
<feature type="transmembrane region" description="Helical" evidence="1">
    <location>
        <begin position="71"/>
        <end position="91"/>
    </location>
</feature>
<feature type="transmembrane region" description="Helical" evidence="1">
    <location>
        <begin position="355"/>
        <end position="376"/>
    </location>
</feature>
<keyword evidence="1" id="KW-0472">Membrane</keyword>
<feature type="transmembrane region" description="Helical" evidence="1">
    <location>
        <begin position="131"/>
        <end position="149"/>
    </location>
</feature>
<keyword evidence="1" id="KW-0812">Transmembrane</keyword>